<organism evidence="3 4">
    <name type="scientific">Rhypophila decipiens</name>
    <dbReference type="NCBI Taxonomy" id="261697"/>
    <lineage>
        <taxon>Eukaryota</taxon>
        <taxon>Fungi</taxon>
        <taxon>Dikarya</taxon>
        <taxon>Ascomycota</taxon>
        <taxon>Pezizomycotina</taxon>
        <taxon>Sordariomycetes</taxon>
        <taxon>Sordariomycetidae</taxon>
        <taxon>Sordariales</taxon>
        <taxon>Naviculisporaceae</taxon>
        <taxon>Rhypophila</taxon>
    </lineage>
</organism>
<dbReference type="EMBL" id="MU858070">
    <property type="protein sequence ID" value="KAK4216301.1"/>
    <property type="molecule type" value="Genomic_DNA"/>
</dbReference>
<accession>A0AAN6YDY9</accession>
<evidence type="ECO:0000256" key="2">
    <source>
        <dbReference type="SAM" id="SignalP"/>
    </source>
</evidence>
<feature type="region of interest" description="Disordered" evidence="1">
    <location>
        <begin position="43"/>
        <end position="70"/>
    </location>
</feature>
<evidence type="ECO:0000256" key="1">
    <source>
        <dbReference type="SAM" id="MobiDB-lite"/>
    </source>
</evidence>
<feature type="signal peptide" evidence="2">
    <location>
        <begin position="1"/>
        <end position="20"/>
    </location>
</feature>
<feature type="chain" id="PRO_5042960793" evidence="2">
    <location>
        <begin position="21"/>
        <end position="85"/>
    </location>
</feature>
<sequence>MFSKLFIIAALGSATIMALAVPAHPLVGGNQALAQRAPLPQAAVEVETAAPQDHDDGEEEESLTTNDIFIHGVPLKHKPESKIEY</sequence>
<dbReference type="AlphaFoldDB" id="A0AAN6YDY9"/>
<reference evidence="3" key="2">
    <citation type="submission" date="2023-05" db="EMBL/GenBank/DDBJ databases">
        <authorList>
            <consortium name="Lawrence Berkeley National Laboratory"/>
            <person name="Steindorff A."/>
            <person name="Hensen N."/>
            <person name="Bonometti L."/>
            <person name="Westerberg I."/>
            <person name="Brannstrom I.O."/>
            <person name="Guillou S."/>
            <person name="Cros-Aarteil S."/>
            <person name="Calhoun S."/>
            <person name="Haridas S."/>
            <person name="Kuo A."/>
            <person name="Mondo S."/>
            <person name="Pangilinan J."/>
            <person name="Riley R."/>
            <person name="Labutti K."/>
            <person name="Andreopoulos B."/>
            <person name="Lipzen A."/>
            <person name="Chen C."/>
            <person name="Yanf M."/>
            <person name="Daum C."/>
            <person name="Ng V."/>
            <person name="Clum A."/>
            <person name="Ohm R."/>
            <person name="Martin F."/>
            <person name="Silar P."/>
            <person name="Natvig D."/>
            <person name="Lalanne C."/>
            <person name="Gautier V."/>
            <person name="Ament-Velasquez S.L."/>
            <person name="Kruys A."/>
            <person name="Hutchinson M.I."/>
            <person name="Powell A.J."/>
            <person name="Barry K."/>
            <person name="Miller A.N."/>
            <person name="Grigoriev I.V."/>
            <person name="Debuchy R."/>
            <person name="Gladieux P."/>
            <person name="Thoren M.H."/>
            <person name="Johannesson H."/>
        </authorList>
    </citation>
    <scope>NUCLEOTIDE SEQUENCE</scope>
    <source>
        <strain evidence="3">PSN293</strain>
    </source>
</reference>
<evidence type="ECO:0000313" key="3">
    <source>
        <dbReference type="EMBL" id="KAK4216301.1"/>
    </source>
</evidence>
<keyword evidence="2" id="KW-0732">Signal</keyword>
<protein>
    <submittedName>
        <fullName evidence="3">Uncharacterized protein</fullName>
    </submittedName>
</protein>
<comment type="caution">
    <text evidence="3">The sequence shown here is derived from an EMBL/GenBank/DDBJ whole genome shotgun (WGS) entry which is preliminary data.</text>
</comment>
<reference evidence="3" key="1">
    <citation type="journal article" date="2023" name="Mol. Phylogenet. Evol.">
        <title>Genome-scale phylogeny and comparative genomics of the fungal order Sordariales.</title>
        <authorList>
            <person name="Hensen N."/>
            <person name="Bonometti L."/>
            <person name="Westerberg I."/>
            <person name="Brannstrom I.O."/>
            <person name="Guillou S."/>
            <person name="Cros-Aarteil S."/>
            <person name="Calhoun S."/>
            <person name="Haridas S."/>
            <person name="Kuo A."/>
            <person name="Mondo S."/>
            <person name="Pangilinan J."/>
            <person name="Riley R."/>
            <person name="LaButti K."/>
            <person name="Andreopoulos B."/>
            <person name="Lipzen A."/>
            <person name="Chen C."/>
            <person name="Yan M."/>
            <person name="Daum C."/>
            <person name="Ng V."/>
            <person name="Clum A."/>
            <person name="Steindorff A."/>
            <person name="Ohm R.A."/>
            <person name="Martin F."/>
            <person name="Silar P."/>
            <person name="Natvig D.O."/>
            <person name="Lalanne C."/>
            <person name="Gautier V."/>
            <person name="Ament-Velasquez S.L."/>
            <person name="Kruys A."/>
            <person name="Hutchinson M.I."/>
            <person name="Powell A.J."/>
            <person name="Barry K."/>
            <person name="Miller A.N."/>
            <person name="Grigoriev I.V."/>
            <person name="Debuchy R."/>
            <person name="Gladieux P."/>
            <person name="Hiltunen Thoren M."/>
            <person name="Johannesson H."/>
        </authorList>
    </citation>
    <scope>NUCLEOTIDE SEQUENCE</scope>
    <source>
        <strain evidence="3">PSN293</strain>
    </source>
</reference>
<proteinExistence type="predicted"/>
<name>A0AAN6YDY9_9PEZI</name>
<dbReference type="Proteomes" id="UP001301769">
    <property type="component" value="Unassembled WGS sequence"/>
</dbReference>
<keyword evidence="4" id="KW-1185">Reference proteome</keyword>
<evidence type="ECO:0000313" key="4">
    <source>
        <dbReference type="Proteomes" id="UP001301769"/>
    </source>
</evidence>
<gene>
    <name evidence="3" type="ORF">QBC37DRAFT_385579</name>
</gene>